<dbReference type="Proteomes" id="UP000480178">
    <property type="component" value="Chromosome"/>
</dbReference>
<evidence type="ECO:0000313" key="1">
    <source>
        <dbReference type="EMBL" id="QHT67180.1"/>
    </source>
</evidence>
<evidence type="ECO:0000313" key="2">
    <source>
        <dbReference type="Proteomes" id="UP000480178"/>
    </source>
</evidence>
<sequence>MTDAEFDVLDELYFIESFDSLAKTLSMPEEQLKIVLTGLLEKGWIKCLSSATGELPADQEEFDSQYKKYYYLATKAGLLAHNSR</sequence>
<keyword evidence="2" id="KW-1185">Reference proteome</keyword>
<protein>
    <submittedName>
        <fullName evidence="1">Transporter</fullName>
    </submittedName>
</protein>
<dbReference type="AlphaFoldDB" id="A0A6C0GHJ8"/>
<reference evidence="1 2" key="1">
    <citation type="submission" date="2020-01" db="EMBL/GenBank/DDBJ databases">
        <authorList>
            <person name="Kim M.K."/>
        </authorList>
    </citation>
    <scope>NUCLEOTIDE SEQUENCE [LARGE SCALE GENOMIC DNA]</scope>
    <source>
        <strain evidence="1 2">172606-1</strain>
    </source>
</reference>
<accession>A0A6C0GHJ8</accession>
<dbReference type="KEGG" id="rhoz:GXP67_11250"/>
<dbReference type="RefSeq" id="WP_162443221.1">
    <property type="nucleotide sequence ID" value="NZ_CP048222.1"/>
</dbReference>
<organism evidence="1 2">
    <name type="scientific">Rhodocytophaga rosea</name>
    <dbReference type="NCBI Taxonomy" id="2704465"/>
    <lineage>
        <taxon>Bacteria</taxon>
        <taxon>Pseudomonadati</taxon>
        <taxon>Bacteroidota</taxon>
        <taxon>Cytophagia</taxon>
        <taxon>Cytophagales</taxon>
        <taxon>Rhodocytophagaceae</taxon>
        <taxon>Rhodocytophaga</taxon>
    </lineage>
</organism>
<dbReference type="EMBL" id="CP048222">
    <property type="protein sequence ID" value="QHT67180.1"/>
    <property type="molecule type" value="Genomic_DNA"/>
</dbReference>
<gene>
    <name evidence="1" type="ORF">GXP67_11250</name>
</gene>
<name>A0A6C0GHJ8_9BACT</name>
<proteinExistence type="predicted"/>